<dbReference type="RefSeq" id="XP_007672715.1">
    <property type="nucleotide sequence ID" value="XM_007674525.1"/>
</dbReference>
<dbReference type="InterPro" id="IPR006172">
    <property type="entry name" value="DNA-dir_DNA_pol_B"/>
</dbReference>
<comment type="subcellular location">
    <subcellularLocation>
        <location evidence="2 17">Nucleus</location>
    </subcellularLocation>
</comment>
<accession>M2NL61</accession>
<keyword evidence="6 17" id="KW-0548">Nucleotidyltransferase</keyword>
<dbReference type="GO" id="GO:0006297">
    <property type="term" value="P:nucleotide-excision repair, DNA gap filling"/>
    <property type="evidence" value="ECO:0007669"/>
    <property type="project" value="TreeGrafter"/>
</dbReference>
<keyword evidence="10 17" id="KW-0862">Zinc</keyword>
<evidence type="ECO:0000256" key="17">
    <source>
        <dbReference type="RuleBase" id="RU365029"/>
    </source>
</evidence>
<dbReference type="InterPro" id="IPR006133">
    <property type="entry name" value="DNA-dir_DNA_pol_B_exonuc"/>
</dbReference>
<dbReference type="Pfam" id="PF22912">
    <property type="entry name" value="zf-DPOE"/>
    <property type="match status" value="1"/>
</dbReference>
<keyword evidence="14 17" id="KW-0238">DNA-binding</keyword>
<comment type="similarity">
    <text evidence="3 17">Belongs to the DNA polymerase type-B family.</text>
</comment>
<dbReference type="GO" id="GO:0000166">
    <property type="term" value="F:nucleotide binding"/>
    <property type="evidence" value="ECO:0007669"/>
    <property type="project" value="InterPro"/>
</dbReference>
<dbReference type="InterPro" id="IPR013697">
    <property type="entry name" value="DNA_pol_e_suA_C"/>
</dbReference>
<dbReference type="InterPro" id="IPR012337">
    <property type="entry name" value="RNaseH-like_sf"/>
</dbReference>
<dbReference type="SMART" id="SM00486">
    <property type="entry name" value="POLBc"/>
    <property type="match status" value="1"/>
</dbReference>
<dbReference type="InterPro" id="IPR042087">
    <property type="entry name" value="DNA_pol_B_thumb"/>
</dbReference>
<dbReference type="Gene3D" id="3.30.420.10">
    <property type="entry name" value="Ribonuclease H-like superfamily/Ribonuclease H"/>
    <property type="match status" value="1"/>
</dbReference>
<evidence type="ECO:0000256" key="7">
    <source>
        <dbReference type="ARBA" id="ARBA00022705"/>
    </source>
</evidence>
<dbReference type="Pfam" id="PF22634">
    <property type="entry name" value="POL2_thumb"/>
    <property type="match status" value="1"/>
</dbReference>
<comment type="function">
    <text evidence="17">DNA polymerase II participates in chromosomal DNA replication.</text>
</comment>
<dbReference type="InterPro" id="IPR054475">
    <property type="entry name" value="Znf-DPOE"/>
</dbReference>
<dbReference type="FunFam" id="3.30.420.10:FF:000010">
    <property type="entry name" value="DNA polymerase epsilon catalytic subunit"/>
    <property type="match status" value="1"/>
</dbReference>
<dbReference type="CDD" id="cd05779">
    <property type="entry name" value="DNA_polB_epsilon_exo"/>
    <property type="match status" value="1"/>
</dbReference>
<dbReference type="InterPro" id="IPR043502">
    <property type="entry name" value="DNA/RNA_pol_sf"/>
</dbReference>
<evidence type="ECO:0000256" key="15">
    <source>
        <dbReference type="ARBA" id="ARBA00023242"/>
    </source>
</evidence>
<dbReference type="GO" id="GO:0008622">
    <property type="term" value="C:epsilon DNA polymerase complex"/>
    <property type="evidence" value="ECO:0007669"/>
    <property type="project" value="InterPro"/>
</dbReference>
<dbReference type="Gene3D" id="3.30.342.10">
    <property type="entry name" value="DNA Polymerase, chain B, domain 1"/>
    <property type="match status" value="1"/>
</dbReference>
<evidence type="ECO:0000256" key="18">
    <source>
        <dbReference type="SAM" id="MobiDB-lite"/>
    </source>
</evidence>
<dbReference type="InterPro" id="IPR055191">
    <property type="entry name" value="POL2_thumb"/>
</dbReference>
<evidence type="ECO:0000256" key="1">
    <source>
        <dbReference type="ARBA" id="ARBA00001966"/>
    </source>
</evidence>
<comment type="cofactor">
    <cofactor evidence="1 17">
        <name>[4Fe-4S] cluster</name>
        <dbReference type="ChEBI" id="CHEBI:49883"/>
    </cofactor>
</comment>
<protein>
    <recommendedName>
        <fullName evidence="17">DNA polymerase epsilon catalytic subunit</fullName>
        <ecNumber evidence="17">2.7.7.7</ecNumber>
    </recommendedName>
</protein>
<evidence type="ECO:0000256" key="2">
    <source>
        <dbReference type="ARBA" id="ARBA00004123"/>
    </source>
</evidence>
<evidence type="ECO:0000256" key="6">
    <source>
        <dbReference type="ARBA" id="ARBA00022695"/>
    </source>
</evidence>
<dbReference type="CDD" id="cd05535">
    <property type="entry name" value="POLBc_epsilon"/>
    <property type="match status" value="1"/>
</dbReference>
<evidence type="ECO:0000313" key="20">
    <source>
        <dbReference type="EMBL" id="EMD00215.1"/>
    </source>
</evidence>
<keyword evidence="12 17" id="KW-0408">Iron</keyword>
<feature type="domain" description="DNA polymerase epsilon catalytic subunit A C-terminal" evidence="19">
    <location>
        <begin position="1524"/>
        <end position="1921"/>
    </location>
</feature>
<dbReference type="GO" id="GO:0000278">
    <property type="term" value="P:mitotic cell cycle"/>
    <property type="evidence" value="ECO:0007669"/>
    <property type="project" value="TreeGrafter"/>
</dbReference>
<feature type="compositionally biased region" description="Basic and acidic residues" evidence="18">
    <location>
        <begin position="1"/>
        <end position="10"/>
    </location>
</feature>
<dbReference type="SMART" id="SM01159">
    <property type="entry name" value="DUF1744"/>
    <property type="match status" value="1"/>
</dbReference>
<keyword evidence="9 17" id="KW-0863">Zinc-finger</keyword>
<dbReference type="eggNOG" id="KOG1798">
    <property type="taxonomic scope" value="Eukaryota"/>
</dbReference>
<dbReference type="InterPro" id="IPR036397">
    <property type="entry name" value="RNaseH_sf"/>
</dbReference>
<evidence type="ECO:0000313" key="21">
    <source>
        <dbReference type="Proteomes" id="UP000011761"/>
    </source>
</evidence>
<dbReference type="FunFam" id="3.90.1600.10:FF:000006">
    <property type="entry name" value="DNA polymerase epsilon catalytic subunit"/>
    <property type="match status" value="1"/>
</dbReference>
<keyword evidence="15 17" id="KW-0539">Nucleus</keyword>
<dbReference type="STRING" id="717646.M2NL61"/>
<dbReference type="Pfam" id="PF08490">
    <property type="entry name" value="DUF1744"/>
    <property type="match status" value="1"/>
</dbReference>
<dbReference type="OMA" id="MLDQCRY"/>
<evidence type="ECO:0000256" key="13">
    <source>
        <dbReference type="ARBA" id="ARBA00023014"/>
    </source>
</evidence>
<dbReference type="SUPFAM" id="SSF53098">
    <property type="entry name" value="Ribonuclease H-like"/>
    <property type="match status" value="1"/>
</dbReference>
<dbReference type="EC" id="2.7.7.7" evidence="17"/>
<dbReference type="PANTHER" id="PTHR10670:SF0">
    <property type="entry name" value="DNA POLYMERASE EPSILON CATALYTIC SUBUNIT A"/>
    <property type="match status" value="1"/>
</dbReference>
<evidence type="ECO:0000256" key="14">
    <source>
        <dbReference type="ARBA" id="ARBA00023125"/>
    </source>
</evidence>
<evidence type="ECO:0000256" key="4">
    <source>
        <dbReference type="ARBA" id="ARBA00022485"/>
    </source>
</evidence>
<evidence type="ECO:0000256" key="3">
    <source>
        <dbReference type="ARBA" id="ARBA00005755"/>
    </source>
</evidence>
<evidence type="ECO:0000256" key="8">
    <source>
        <dbReference type="ARBA" id="ARBA00022723"/>
    </source>
</evidence>
<dbReference type="Proteomes" id="UP000011761">
    <property type="component" value="Unassembled WGS sequence"/>
</dbReference>
<keyword evidence="8 17" id="KW-0479">Metal-binding</keyword>
<reference evidence="20 21" key="1">
    <citation type="journal article" date="2012" name="PLoS Pathog.">
        <title>Diverse lifestyles and strategies of plant pathogenesis encoded in the genomes of eighteen Dothideomycetes fungi.</title>
        <authorList>
            <person name="Ohm R.A."/>
            <person name="Feau N."/>
            <person name="Henrissat B."/>
            <person name="Schoch C.L."/>
            <person name="Horwitz B.A."/>
            <person name="Barry K.W."/>
            <person name="Condon B.J."/>
            <person name="Copeland A.C."/>
            <person name="Dhillon B."/>
            <person name="Glaser F."/>
            <person name="Hesse C.N."/>
            <person name="Kosti I."/>
            <person name="LaButti K."/>
            <person name="Lindquist E.A."/>
            <person name="Lucas S."/>
            <person name="Salamov A.A."/>
            <person name="Bradshaw R.E."/>
            <person name="Ciuffetti L."/>
            <person name="Hamelin R.C."/>
            <person name="Kema G.H.J."/>
            <person name="Lawrence C."/>
            <person name="Scott J.A."/>
            <person name="Spatafora J.W."/>
            <person name="Turgeon B.G."/>
            <person name="de Wit P.J.G.M."/>
            <person name="Zhong S."/>
            <person name="Goodwin S.B."/>
            <person name="Grigoriev I.V."/>
        </authorList>
    </citation>
    <scope>NUCLEOTIDE SEQUENCE [LARGE SCALE GENOMIC DNA]</scope>
    <source>
        <strain evidence="20 21">UAMH 10762</strain>
    </source>
</reference>
<dbReference type="FunFam" id="1.10.132.60:FF:000002">
    <property type="entry name" value="DNA polymerase epsilon catalytic subunit"/>
    <property type="match status" value="1"/>
</dbReference>
<gene>
    <name evidence="20" type="ORF">BAUCODRAFT_30681</name>
</gene>
<dbReference type="GO" id="GO:0008270">
    <property type="term" value="F:zinc ion binding"/>
    <property type="evidence" value="ECO:0007669"/>
    <property type="project" value="UniProtKB-KW"/>
</dbReference>
<dbReference type="HOGENOM" id="CLU_000556_0_1_1"/>
<keyword evidence="11 17" id="KW-0239">DNA-directed DNA polymerase</keyword>
<evidence type="ECO:0000256" key="5">
    <source>
        <dbReference type="ARBA" id="ARBA00022679"/>
    </source>
</evidence>
<sequence>MPVRRKEGPRRFGKGPVNQRITKTRTIGASELRSSETTNQNERLEATRLANSIDESQGFERFEAGKPRVGWLMNMHSTTLEDAKVPGGRAAVDFYFIGEDGQGRFKASVEYDPYFLLAVKKGKEPEVEEWVRRTFEGSVKNVKRVEKEDLKMPNHLLGYRRTFLRLAFANVNDLLSVRKVVLPIAEKNRSNVSPMDTYAEVASANAGFDLFDEAHLDDRRPTTLADASDFILDIREYDVPYHVRVAVDLDVRVGKWYTVEAKHGHVSVSCIEERLTRADPIVMAFDIETTKLPLKFPDASIDQVMMISYMIDGQGFLITNREIVSEDIQDFDYTPKPEFDGPFLIFNEPNEEAVLERFFDCIKEARPTIIATYNGDFFDWPFVEARASVHGIDMYQEIGFRKNNDDVYQSTHCAHMDAFAWVNRDSYLPQGSRGLKAVTVAKLGYDPDELDPELMTPYAAERPQVLAEYSVSDAVATYYLYMKYVHPFIFSLCTIIPLGPDDVLRKGTGTLCEMLLCVQAYQKEIVLPNKHVQPRESFWEGHLLESETYVGGHVESIEAGVFRSDIPCNFAIDTTAVDELLNDLDAALIFSITVEEKKQMEDIANYDEVKAQIADRLNQLKITPNRQEKPSIYHLDVASMYPNIMTTNRLQPDSMIDESACAACDFNRPGKTCDRRMPWSWRGEFLPAKRDEYNMIRHALENEKFPAKNPNGLARAFQDLSLDEQTGMVKKRLTDYSKKIYHKIHDARTLEREAIICQRENPFYVDTVVNFRDRRYDFKGKQKVWKGKTAELEKAGASQGEIEEAKKMVVLFDSLQLAHKVILNSFYGYVMRKGSRWYSMEMAGVTCLTGARIIQMARQLVERVGRPLELDTDGIWCILPATFPENFAFTLKNGKKLTISYPCVMLNHLVHARFTNHQYQTLADPNMFRYETHSDNTIFFEVDGPYKAMILPTSKEEDKNLKKRYAVFNHDGTLAELKGFEVKRRGELKLIKIFQQQIFKFFLEGSTLTETYAAVAKVADKWLDVLHSHGATLADEDLIDLICENKSMAKTLEEYGSQKSTAITTAKRLAEFLGEQMIKDKGLNCKYIIASRPKNAPVTDRAIPVAIFSAEESIKRFYLRKWMRGDPSDDMDPRDIIDWEYYLERLGSVIQKLITIPAALQKVKNPVPRVAHPDWLDRRIRTKEDVMKQKKMTDLFQKAPLAERHPNTLTQRLGGGDIEDFGATPMSKLKPATAARIVKAQARKRKAVEPAPATVDPYDSLPATMPSITEDYKGWLKYQKKKWKIQKAARKRRRQLFGEKRGDATDAIGTFFRQQAELVYTSDWQILQLRETETPGEVRAFVLIDKKVHHLKVIVPRQVFLNLKEDELPDVEVEGVKAEKVVNWTLPNGHPSKHLFKLSMSEHTYVQEAAKLRRLFEHPSVEGVYERNVPLNVRAMMELGCVCTFDQSQRGVLGRGLEQGFDLSTLRTVPPKQPYMSTAASLSYLALYHISAGERQIYALFSSKRPEAKIVILNRARSEQSMPNVDRIYEEIIARKLQEAGGEPWQKVVEYQDFLHFKTVQVTTQRRALQELGDAIKKIQKEDSGPTVLVLQSGSAQMLANDLPVLQSYPLLQLQPEENDKALPPLGWQSFVAKRLVSHYLDLGTWISHLVEFARYGNVPLCNLEKDDPRFLIDITYARRLQKERVVLWWSQGARPDHAGHEKDDILSSMEVVDTPAVNNPGTYSSVCIDLSIKNLAINTILSAAVLNDVEDSDPIGISGASAKEDTLEDATQVVASENAFASAGINALREMLRVWWQEACNNNSGNTMADVLVMHLVRWVESPSSHLYDRNLLYYVQMMSRKAFQQLMSEFRRVGSHVVFANAGRLLLQTSKAEVGNAYAYSQYILKSIASKPAFHFLDLAITEYWDYLVWYDEFNYGGKGCTEVVEVEEQRLDTIMHWQMATFLPPILQPNFNAWIVEYIELMHQRKRPAGAVNGVQRTTQLPMHASALDSEKDDQTTPGTVLAKTFSKPLQKQIAQLIRRQRTESLHEDLAGDWRFPAMPGSHLNLQNPVLELVKSIMQVLSLDKTITLEARLLRKELLHLFEIREFSAEGSFANPSTSLTLKQLSCAECTIPRDIDLCRDSDLSHTDDLQRTLVAKCSNCGATFDRLAIEERLLADVQKVVLQWMTQDLKCKKCARIRSNEFMDHCACAGEWTTSMKRDDVVRLLRVHEKVATFYGLRMLDGVLTGVMAGL</sequence>
<dbReference type="SUPFAM" id="SSF56672">
    <property type="entry name" value="DNA/RNA polymerases"/>
    <property type="match status" value="1"/>
</dbReference>
<keyword evidence="21" id="KW-1185">Reference proteome</keyword>
<dbReference type="GO" id="GO:0003677">
    <property type="term" value="F:DNA binding"/>
    <property type="evidence" value="ECO:0007669"/>
    <property type="project" value="UniProtKB-KW"/>
</dbReference>
<dbReference type="EMBL" id="KB445551">
    <property type="protein sequence ID" value="EMD00215.1"/>
    <property type="molecule type" value="Genomic_DNA"/>
</dbReference>
<dbReference type="GO" id="GO:0051539">
    <property type="term" value="F:4 iron, 4 sulfur cluster binding"/>
    <property type="evidence" value="ECO:0007669"/>
    <property type="project" value="UniProtKB-KW"/>
</dbReference>
<comment type="catalytic activity">
    <reaction evidence="16 17">
        <text>DNA(n) + a 2'-deoxyribonucleoside 5'-triphosphate = DNA(n+1) + diphosphate</text>
        <dbReference type="Rhea" id="RHEA:22508"/>
        <dbReference type="Rhea" id="RHEA-COMP:17339"/>
        <dbReference type="Rhea" id="RHEA-COMP:17340"/>
        <dbReference type="ChEBI" id="CHEBI:33019"/>
        <dbReference type="ChEBI" id="CHEBI:61560"/>
        <dbReference type="ChEBI" id="CHEBI:173112"/>
        <dbReference type="EC" id="2.7.7.7"/>
    </reaction>
</comment>
<evidence type="ECO:0000256" key="16">
    <source>
        <dbReference type="ARBA" id="ARBA00049244"/>
    </source>
</evidence>
<dbReference type="GO" id="GO:0006287">
    <property type="term" value="P:base-excision repair, gap-filling"/>
    <property type="evidence" value="ECO:0007669"/>
    <property type="project" value="TreeGrafter"/>
</dbReference>
<dbReference type="InterPro" id="IPR029703">
    <property type="entry name" value="POL2"/>
</dbReference>
<dbReference type="OrthoDB" id="10060449at2759"/>
<evidence type="ECO:0000256" key="9">
    <source>
        <dbReference type="ARBA" id="ARBA00022771"/>
    </source>
</evidence>
<evidence type="ECO:0000256" key="10">
    <source>
        <dbReference type="ARBA" id="ARBA00022833"/>
    </source>
</evidence>
<dbReference type="Gene3D" id="3.90.1600.10">
    <property type="entry name" value="Palm domain of DNA polymerase"/>
    <property type="match status" value="1"/>
</dbReference>
<evidence type="ECO:0000256" key="11">
    <source>
        <dbReference type="ARBA" id="ARBA00022932"/>
    </source>
</evidence>
<keyword evidence="7 17" id="KW-0235">DNA replication</keyword>
<keyword evidence="13 17" id="KW-0411">Iron-sulfur</keyword>
<dbReference type="GO" id="GO:0003887">
    <property type="term" value="F:DNA-directed DNA polymerase activity"/>
    <property type="evidence" value="ECO:0007669"/>
    <property type="project" value="UniProtKB-KW"/>
</dbReference>
<dbReference type="PANTHER" id="PTHR10670">
    <property type="entry name" value="DNA POLYMERASE EPSILON CATALYTIC SUBUNIT A"/>
    <property type="match status" value="1"/>
</dbReference>
<keyword evidence="4 17" id="KW-0004">4Fe-4S</keyword>
<dbReference type="GO" id="GO:0006272">
    <property type="term" value="P:leading strand elongation"/>
    <property type="evidence" value="ECO:0007669"/>
    <property type="project" value="TreeGrafter"/>
</dbReference>
<evidence type="ECO:0000256" key="12">
    <source>
        <dbReference type="ARBA" id="ARBA00023004"/>
    </source>
</evidence>
<dbReference type="GeneID" id="19111287"/>
<dbReference type="KEGG" id="bcom:BAUCODRAFT_30681"/>
<evidence type="ECO:0000259" key="19">
    <source>
        <dbReference type="SMART" id="SM01159"/>
    </source>
</evidence>
<keyword evidence="5 17" id="KW-0808">Transferase</keyword>
<proteinExistence type="inferred from homology"/>
<dbReference type="Pfam" id="PF03104">
    <property type="entry name" value="DNA_pol_B_exo1"/>
    <property type="match status" value="1"/>
</dbReference>
<feature type="region of interest" description="Disordered" evidence="18">
    <location>
        <begin position="1"/>
        <end position="41"/>
    </location>
</feature>
<organism evidence="20 21">
    <name type="scientific">Baudoinia panamericana (strain UAMH 10762)</name>
    <name type="common">Angels' share fungus</name>
    <name type="synonym">Baudoinia compniacensis (strain UAMH 10762)</name>
    <dbReference type="NCBI Taxonomy" id="717646"/>
    <lineage>
        <taxon>Eukaryota</taxon>
        <taxon>Fungi</taxon>
        <taxon>Dikarya</taxon>
        <taxon>Ascomycota</taxon>
        <taxon>Pezizomycotina</taxon>
        <taxon>Dothideomycetes</taxon>
        <taxon>Dothideomycetidae</taxon>
        <taxon>Mycosphaerellales</taxon>
        <taxon>Teratosphaeriaceae</taxon>
        <taxon>Baudoinia</taxon>
    </lineage>
</organism>
<name>M2NL61_BAUPA</name>
<dbReference type="GO" id="GO:0045004">
    <property type="term" value="P:DNA replication proofreading"/>
    <property type="evidence" value="ECO:0007669"/>
    <property type="project" value="TreeGrafter"/>
</dbReference>
<dbReference type="InterPro" id="IPR023211">
    <property type="entry name" value="DNA_pol_palm_dom_sf"/>
</dbReference>
<dbReference type="Gene3D" id="1.10.132.60">
    <property type="entry name" value="DNA polymerase family B, C-terminal domain"/>
    <property type="match status" value="1"/>
</dbReference>
<dbReference type="Pfam" id="PF23250">
    <property type="entry name" value="zf_DPOE_2"/>
    <property type="match status" value="1"/>
</dbReference>
<dbReference type="GO" id="GO:0008310">
    <property type="term" value="F:single-stranded DNA 3'-5' DNA exonuclease activity"/>
    <property type="evidence" value="ECO:0007669"/>
    <property type="project" value="TreeGrafter"/>
</dbReference>